<gene>
    <name evidence="1" type="ORF">I316_02979</name>
</gene>
<protein>
    <submittedName>
        <fullName evidence="1">Uncharacterized protein</fullName>
    </submittedName>
</protein>
<keyword evidence="2" id="KW-1185">Reference proteome</keyword>
<sequence length="168" mass="19012">MLGTGAKYAYAQKVLVVYSYFCCSSSDLVGWVARVVLLSSLVIVRYRGLKVGSTRLKSNFQVKTYSTVRGDALRNWIRRIRLVNPATTHLLSRDKHEAYPQRSSTLPDSQTMLAVRVAQWDASLAVAGSDDDETLSLNIPKKIHAQEKTYHLARNNRGRDKETTLFEY</sequence>
<proteinExistence type="predicted"/>
<reference evidence="2" key="2">
    <citation type="submission" date="2013-12" db="EMBL/GenBank/DDBJ databases">
        <title>Evolution of pathogenesis and genome organization in the Tremellales.</title>
        <authorList>
            <person name="Cuomo C."/>
            <person name="Litvintseva A."/>
            <person name="Heitman J."/>
            <person name="Chen Y."/>
            <person name="Sun S."/>
            <person name="Springer D."/>
            <person name="Dromer F."/>
            <person name="Young S."/>
            <person name="Zeng Q."/>
            <person name="Chapman S."/>
            <person name="Gujja S."/>
            <person name="Saif S."/>
            <person name="Birren B."/>
        </authorList>
    </citation>
    <scope>NUCLEOTIDE SEQUENCE [LARGE SCALE GENOMIC DNA]</scope>
    <source>
        <strain evidence="2">BCC8398</strain>
    </source>
</reference>
<name>A0A1B9GWL1_9TREE</name>
<dbReference type="Proteomes" id="UP000092666">
    <property type="component" value="Unassembled WGS sequence"/>
</dbReference>
<accession>A0A1B9GWL1</accession>
<evidence type="ECO:0000313" key="2">
    <source>
        <dbReference type="Proteomes" id="UP000092666"/>
    </source>
</evidence>
<reference evidence="1 2" key="1">
    <citation type="submission" date="2013-07" db="EMBL/GenBank/DDBJ databases">
        <title>The Genome Sequence of Cryptococcus heveanensis BCC8398.</title>
        <authorList>
            <consortium name="The Broad Institute Genome Sequencing Platform"/>
            <person name="Cuomo C."/>
            <person name="Litvintseva A."/>
            <person name="Chen Y."/>
            <person name="Heitman J."/>
            <person name="Sun S."/>
            <person name="Springer D."/>
            <person name="Dromer F."/>
            <person name="Young S.K."/>
            <person name="Zeng Q."/>
            <person name="Gargeya S."/>
            <person name="Fitzgerald M."/>
            <person name="Abouelleil A."/>
            <person name="Alvarado L."/>
            <person name="Berlin A.M."/>
            <person name="Chapman S.B."/>
            <person name="Dewar J."/>
            <person name="Goldberg J."/>
            <person name="Griggs A."/>
            <person name="Gujja S."/>
            <person name="Hansen M."/>
            <person name="Howarth C."/>
            <person name="Imamovic A."/>
            <person name="Larimer J."/>
            <person name="McCowan C."/>
            <person name="Murphy C."/>
            <person name="Pearson M."/>
            <person name="Priest M."/>
            <person name="Roberts A."/>
            <person name="Saif S."/>
            <person name="Shea T."/>
            <person name="Sykes S."/>
            <person name="Wortman J."/>
            <person name="Nusbaum C."/>
            <person name="Birren B."/>
        </authorList>
    </citation>
    <scope>NUCLEOTIDE SEQUENCE [LARGE SCALE GENOMIC DNA]</scope>
    <source>
        <strain evidence="1 2">BCC8398</strain>
    </source>
</reference>
<organism evidence="1 2">
    <name type="scientific">Kwoniella heveanensis BCC8398</name>
    <dbReference type="NCBI Taxonomy" id="1296120"/>
    <lineage>
        <taxon>Eukaryota</taxon>
        <taxon>Fungi</taxon>
        <taxon>Dikarya</taxon>
        <taxon>Basidiomycota</taxon>
        <taxon>Agaricomycotina</taxon>
        <taxon>Tremellomycetes</taxon>
        <taxon>Tremellales</taxon>
        <taxon>Cryptococcaceae</taxon>
        <taxon>Kwoniella</taxon>
    </lineage>
</organism>
<dbReference type="EMBL" id="KI669499">
    <property type="protein sequence ID" value="OCF35427.1"/>
    <property type="molecule type" value="Genomic_DNA"/>
</dbReference>
<dbReference type="AlphaFoldDB" id="A0A1B9GWL1"/>
<evidence type="ECO:0000313" key="1">
    <source>
        <dbReference type="EMBL" id="OCF35427.1"/>
    </source>
</evidence>